<dbReference type="EC" id="1.8.4.12" evidence="1"/>
<keyword evidence="2" id="KW-0732">Signal</keyword>
<protein>
    <recommendedName>
        <fullName evidence="1">peptide-methionine (R)-S-oxide reductase</fullName>
        <ecNumber evidence="1">1.8.4.12</ecNumber>
    </recommendedName>
</protein>
<proteinExistence type="predicted"/>
<dbReference type="PROSITE" id="PS51790">
    <property type="entry name" value="MSRB"/>
    <property type="match status" value="1"/>
</dbReference>
<evidence type="ECO:0000256" key="4">
    <source>
        <dbReference type="ARBA" id="ARBA00023002"/>
    </source>
</evidence>
<dbReference type="Pfam" id="PF01641">
    <property type="entry name" value="SelR"/>
    <property type="match status" value="1"/>
</dbReference>
<evidence type="ECO:0000259" key="6">
    <source>
        <dbReference type="PROSITE" id="PS51790"/>
    </source>
</evidence>
<dbReference type="SUPFAM" id="SSF51316">
    <property type="entry name" value="Mss4-like"/>
    <property type="match status" value="1"/>
</dbReference>
<feature type="domain" description="MsrB" evidence="6">
    <location>
        <begin position="49"/>
        <end position="170"/>
    </location>
</feature>
<dbReference type="Proteomes" id="UP000198985">
    <property type="component" value="Unassembled WGS sequence"/>
</dbReference>
<name>A0A1H5G087_9PSED</name>
<dbReference type="RefSeq" id="WP_084320742.1">
    <property type="nucleotide sequence ID" value="NZ_FNTY01000002.1"/>
</dbReference>
<comment type="catalytic activity">
    <reaction evidence="5">
        <text>L-methionyl-[protein] + [thioredoxin]-disulfide + H2O = L-methionyl-(R)-S-oxide-[protein] + [thioredoxin]-dithiol</text>
        <dbReference type="Rhea" id="RHEA:24164"/>
        <dbReference type="Rhea" id="RHEA-COMP:10698"/>
        <dbReference type="Rhea" id="RHEA-COMP:10700"/>
        <dbReference type="Rhea" id="RHEA-COMP:12313"/>
        <dbReference type="Rhea" id="RHEA-COMP:12314"/>
        <dbReference type="ChEBI" id="CHEBI:15377"/>
        <dbReference type="ChEBI" id="CHEBI:16044"/>
        <dbReference type="ChEBI" id="CHEBI:29950"/>
        <dbReference type="ChEBI" id="CHEBI:45764"/>
        <dbReference type="ChEBI" id="CHEBI:50058"/>
        <dbReference type="EC" id="1.8.4.12"/>
    </reaction>
</comment>
<dbReference type="InterPro" id="IPR011057">
    <property type="entry name" value="Mss4-like_sf"/>
</dbReference>
<dbReference type="PROSITE" id="PS51318">
    <property type="entry name" value="TAT"/>
    <property type="match status" value="1"/>
</dbReference>
<evidence type="ECO:0000256" key="2">
    <source>
        <dbReference type="ARBA" id="ARBA00022729"/>
    </source>
</evidence>
<dbReference type="Gene3D" id="2.170.150.20">
    <property type="entry name" value="Peptide methionine sulfoxide reductase"/>
    <property type="match status" value="1"/>
</dbReference>
<evidence type="ECO:0000313" key="8">
    <source>
        <dbReference type="Proteomes" id="UP000198985"/>
    </source>
</evidence>
<dbReference type="InterPro" id="IPR028427">
    <property type="entry name" value="Met_Sox_Rdtase_MsrB"/>
</dbReference>
<dbReference type="PANTHER" id="PTHR10173:SF57">
    <property type="entry name" value="PEPTIDE-METHIONINE (R)-S-OXIDE REDUCTASE"/>
    <property type="match status" value="1"/>
</dbReference>
<dbReference type="GO" id="GO:0005737">
    <property type="term" value="C:cytoplasm"/>
    <property type="evidence" value="ECO:0007669"/>
    <property type="project" value="TreeGrafter"/>
</dbReference>
<dbReference type="GO" id="GO:0006979">
    <property type="term" value="P:response to oxidative stress"/>
    <property type="evidence" value="ECO:0007669"/>
    <property type="project" value="InterPro"/>
</dbReference>
<reference evidence="7 8" key="1">
    <citation type="submission" date="2016-10" db="EMBL/GenBank/DDBJ databases">
        <authorList>
            <person name="de Groot N.N."/>
        </authorList>
    </citation>
    <scope>NUCLEOTIDE SEQUENCE [LARGE SCALE GENOMIC DNA]</scope>
    <source>
        <strain evidence="7 8">BS3662</strain>
    </source>
</reference>
<dbReference type="Pfam" id="PF10518">
    <property type="entry name" value="TAT_signal"/>
    <property type="match status" value="1"/>
</dbReference>
<evidence type="ECO:0000256" key="3">
    <source>
        <dbReference type="ARBA" id="ARBA00022833"/>
    </source>
</evidence>
<gene>
    <name evidence="7" type="ORF">SAMN04490194_0973</name>
</gene>
<evidence type="ECO:0000256" key="5">
    <source>
        <dbReference type="ARBA" id="ARBA00048488"/>
    </source>
</evidence>
<dbReference type="GO" id="GO:0033743">
    <property type="term" value="F:peptide-methionine (R)-S-oxide reductase activity"/>
    <property type="evidence" value="ECO:0007669"/>
    <property type="project" value="UniProtKB-EC"/>
</dbReference>
<dbReference type="InterPro" id="IPR002579">
    <property type="entry name" value="Met_Sox_Rdtase_MsrB_dom"/>
</dbReference>
<dbReference type="AlphaFoldDB" id="A0A1H5G087"/>
<dbReference type="EMBL" id="FNTY01000002">
    <property type="protein sequence ID" value="SEE09116.1"/>
    <property type="molecule type" value="Genomic_DNA"/>
</dbReference>
<evidence type="ECO:0000313" key="7">
    <source>
        <dbReference type="EMBL" id="SEE09116.1"/>
    </source>
</evidence>
<keyword evidence="4" id="KW-0560">Oxidoreductase</keyword>
<dbReference type="PANTHER" id="PTHR10173">
    <property type="entry name" value="METHIONINE SULFOXIDE REDUCTASE"/>
    <property type="match status" value="1"/>
</dbReference>
<organism evidence="7 8">
    <name type="scientific">Pseudomonas migulae</name>
    <dbReference type="NCBI Taxonomy" id="78543"/>
    <lineage>
        <taxon>Bacteria</taxon>
        <taxon>Pseudomonadati</taxon>
        <taxon>Pseudomonadota</taxon>
        <taxon>Gammaproteobacteria</taxon>
        <taxon>Pseudomonadales</taxon>
        <taxon>Pseudomonadaceae</taxon>
        <taxon>Pseudomonas</taxon>
    </lineage>
</organism>
<dbReference type="NCBIfam" id="TIGR00357">
    <property type="entry name" value="peptide-methionine (R)-S-oxide reductase MsrB"/>
    <property type="match status" value="1"/>
</dbReference>
<dbReference type="InterPro" id="IPR006311">
    <property type="entry name" value="TAT_signal"/>
</dbReference>
<keyword evidence="3" id="KW-0862">Zinc</keyword>
<dbReference type="GO" id="GO:0030091">
    <property type="term" value="P:protein repair"/>
    <property type="evidence" value="ECO:0007669"/>
    <property type="project" value="InterPro"/>
</dbReference>
<accession>A0A1H5G087</accession>
<sequence length="172" mass="18825">MFSRRQFLLASGGLGAAALVIGVLPKFAARSALVSEASAEEVFEVTHSDSEWRALLSAEQYEILREEGTERAYSSALNNEHREGIFACAGCDLPLFSSATKFDSHTGWPSFWAPLDKAVATRQDRSFGVLREEVHCRRCGGHLGHVFDDGPKPTGLRYCMNGLAMTFKPQAA</sequence>
<dbReference type="InterPro" id="IPR019546">
    <property type="entry name" value="TAT_signal_bac_arc"/>
</dbReference>
<evidence type="ECO:0000256" key="1">
    <source>
        <dbReference type="ARBA" id="ARBA00012499"/>
    </source>
</evidence>